<feature type="region of interest" description="Disordered" evidence="1">
    <location>
        <begin position="70"/>
        <end position="102"/>
    </location>
</feature>
<proteinExistence type="predicted"/>
<gene>
    <name evidence="3" type="ORF">B5808_12255</name>
</gene>
<keyword evidence="4" id="KW-1185">Reference proteome</keyword>
<name>A0A1X9LV46_9MICO</name>
<evidence type="ECO:0000313" key="4">
    <source>
        <dbReference type="Proteomes" id="UP000192775"/>
    </source>
</evidence>
<sequence>MRNEPPTGDDLERRVASIQDGVERRIAASPRRASRGARTGLVVGLATVLGLGAIGGAVAFGVTLSQPPAPIVTETPTPTATPTPSPTPTPTPTPPPPAAAPSVRVPTICEELTQGTDISDQYGPLKLVAAEAAPYSNSYVDARAGYLSCGMVSASADPSTGYLPMGALRVSLIVAPDVSDAAFEERIRMAANWPDADPIAGFGPDTRVYEVPSGTNPNFAGFVDRVNGYGVLVTGWVPETAVGISDAQQQEMTQAYSLIYPRVVALGAPAPLWEPPSGAIRGANDCPDLATTDQLDALFGGTWSDYKSSGGENDPGAFQAQQLVGAFQCSWADLDSGSLQASASVLPGGASFFAEARQAADAPAWQPTGSLPGEAYITPDGLSAVVLIDDNWIQVTVPTADSLPAFVDVVLSNVGVAR</sequence>
<organism evidence="3 4">
    <name type="scientific">Cnuibacter physcomitrellae</name>
    <dbReference type="NCBI Taxonomy" id="1619308"/>
    <lineage>
        <taxon>Bacteria</taxon>
        <taxon>Bacillati</taxon>
        <taxon>Actinomycetota</taxon>
        <taxon>Actinomycetes</taxon>
        <taxon>Micrococcales</taxon>
        <taxon>Microbacteriaceae</taxon>
        <taxon>Cnuibacter</taxon>
    </lineage>
</organism>
<protein>
    <submittedName>
        <fullName evidence="3">Uncharacterized protein</fullName>
    </submittedName>
</protein>
<dbReference type="AlphaFoldDB" id="A0A1X9LV46"/>
<dbReference type="KEGG" id="cphy:B5808_12255"/>
<evidence type="ECO:0000256" key="1">
    <source>
        <dbReference type="SAM" id="MobiDB-lite"/>
    </source>
</evidence>
<reference evidence="3 4" key="1">
    <citation type="submission" date="2017-04" db="EMBL/GenBank/DDBJ databases">
        <authorList>
            <person name="Afonso C.L."/>
            <person name="Miller P.J."/>
            <person name="Scott M.A."/>
            <person name="Spackman E."/>
            <person name="Goraichik I."/>
            <person name="Dimitrov K.M."/>
            <person name="Suarez D.L."/>
            <person name="Swayne D.E."/>
        </authorList>
    </citation>
    <scope>NUCLEOTIDE SEQUENCE [LARGE SCALE GENOMIC DNA]</scope>
    <source>
        <strain evidence="4">XA(T)</strain>
    </source>
</reference>
<keyword evidence="2" id="KW-1133">Transmembrane helix</keyword>
<accession>A0A1X9LV46</accession>
<feature type="transmembrane region" description="Helical" evidence="2">
    <location>
        <begin position="41"/>
        <end position="64"/>
    </location>
</feature>
<dbReference type="STRING" id="1619308.B5808_12255"/>
<evidence type="ECO:0000256" key="2">
    <source>
        <dbReference type="SAM" id="Phobius"/>
    </source>
</evidence>
<dbReference type="RefSeq" id="WP_085020048.1">
    <property type="nucleotide sequence ID" value="NZ_BMHD01000001.1"/>
</dbReference>
<feature type="compositionally biased region" description="Pro residues" evidence="1">
    <location>
        <begin position="79"/>
        <end position="99"/>
    </location>
</feature>
<dbReference type="EMBL" id="CP020715">
    <property type="protein sequence ID" value="ARJ05910.1"/>
    <property type="molecule type" value="Genomic_DNA"/>
</dbReference>
<keyword evidence="2" id="KW-0812">Transmembrane</keyword>
<keyword evidence="2" id="KW-0472">Membrane</keyword>
<evidence type="ECO:0000313" key="3">
    <source>
        <dbReference type="EMBL" id="ARJ05910.1"/>
    </source>
</evidence>
<dbReference type="Proteomes" id="UP000192775">
    <property type="component" value="Chromosome"/>
</dbReference>